<evidence type="ECO:0008006" key="5">
    <source>
        <dbReference type="Google" id="ProtNLM"/>
    </source>
</evidence>
<sequence length="174" mass="18132">MQRDRRPGFREPDRGGGPDPAAGAGDENDLIPEIKKTHAPNPRHDHPAHRPKVSLMRTGLLIALYAVWPVTAVAAAVIGRVRARFLLVCAGTWVLALAIATTATGTRVAAPIGLMVGASACLFLAFAVSSGVTFIFNPDTTYDVDDGKKPPAEYVVLGVVALIDAAGIALAVTG</sequence>
<keyword evidence="2" id="KW-0812">Transmembrane</keyword>
<evidence type="ECO:0000256" key="1">
    <source>
        <dbReference type="SAM" id="MobiDB-lite"/>
    </source>
</evidence>
<protein>
    <recommendedName>
        <fullName evidence="5">Integral membrane protein</fullName>
    </recommendedName>
</protein>
<keyword evidence="2" id="KW-1133">Transmembrane helix</keyword>
<proteinExistence type="predicted"/>
<feature type="compositionally biased region" description="Basic and acidic residues" evidence="1">
    <location>
        <begin position="1"/>
        <end position="16"/>
    </location>
</feature>
<feature type="region of interest" description="Disordered" evidence="1">
    <location>
        <begin position="1"/>
        <end position="30"/>
    </location>
</feature>
<evidence type="ECO:0000256" key="2">
    <source>
        <dbReference type="SAM" id="Phobius"/>
    </source>
</evidence>
<keyword evidence="2" id="KW-0472">Membrane</keyword>
<feature type="transmembrane region" description="Helical" evidence="2">
    <location>
        <begin position="112"/>
        <end position="134"/>
    </location>
</feature>
<comment type="caution">
    <text evidence="3">The sequence shown here is derived from an EMBL/GenBank/DDBJ whole genome shotgun (WGS) entry which is preliminary data.</text>
</comment>
<evidence type="ECO:0000313" key="4">
    <source>
        <dbReference type="Proteomes" id="UP001501222"/>
    </source>
</evidence>
<organism evidence="3 4">
    <name type="scientific">Kribbella ginsengisoli</name>
    <dbReference type="NCBI Taxonomy" id="363865"/>
    <lineage>
        <taxon>Bacteria</taxon>
        <taxon>Bacillati</taxon>
        <taxon>Actinomycetota</taxon>
        <taxon>Actinomycetes</taxon>
        <taxon>Propionibacteriales</taxon>
        <taxon>Kribbellaceae</taxon>
        <taxon>Kribbella</taxon>
    </lineage>
</organism>
<feature type="transmembrane region" description="Helical" evidence="2">
    <location>
        <begin position="85"/>
        <end position="105"/>
    </location>
</feature>
<dbReference type="EMBL" id="BAABAA010000007">
    <property type="protein sequence ID" value="GAA3576117.1"/>
    <property type="molecule type" value="Genomic_DNA"/>
</dbReference>
<feature type="transmembrane region" description="Helical" evidence="2">
    <location>
        <begin position="59"/>
        <end position="79"/>
    </location>
</feature>
<keyword evidence="4" id="KW-1185">Reference proteome</keyword>
<reference evidence="4" key="1">
    <citation type="journal article" date="2019" name="Int. J. Syst. Evol. Microbiol.">
        <title>The Global Catalogue of Microorganisms (GCM) 10K type strain sequencing project: providing services to taxonomists for standard genome sequencing and annotation.</title>
        <authorList>
            <consortium name="The Broad Institute Genomics Platform"/>
            <consortium name="The Broad Institute Genome Sequencing Center for Infectious Disease"/>
            <person name="Wu L."/>
            <person name="Ma J."/>
        </authorList>
    </citation>
    <scope>NUCLEOTIDE SEQUENCE [LARGE SCALE GENOMIC DNA]</scope>
    <source>
        <strain evidence="4">JCM 16928</strain>
    </source>
</reference>
<dbReference type="Proteomes" id="UP001501222">
    <property type="component" value="Unassembled WGS sequence"/>
</dbReference>
<accession>A0ABP6Y1U3</accession>
<feature type="transmembrane region" description="Helical" evidence="2">
    <location>
        <begin position="154"/>
        <end position="172"/>
    </location>
</feature>
<evidence type="ECO:0000313" key="3">
    <source>
        <dbReference type="EMBL" id="GAA3576117.1"/>
    </source>
</evidence>
<gene>
    <name evidence="3" type="ORF">GCM10022235_52400</name>
</gene>
<name>A0ABP6Y1U3_9ACTN</name>